<feature type="transmembrane region" description="Helical" evidence="1">
    <location>
        <begin position="282"/>
        <end position="305"/>
    </location>
</feature>
<dbReference type="Gene3D" id="1.20.1250.20">
    <property type="entry name" value="MFS general substrate transporter like domains"/>
    <property type="match status" value="1"/>
</dbReference>
<feature type="transmembrane region" description="Helical" evidence="1">
    <location>
        <begin position="38"/>
        <end position="58"/>
    </location>
</feature>
<feature type="transmembrane region" description="Helical" evidence="1">
    <location>
        <begin position="239"/>
        <end position="262"/>
    </location>
</feature>
<feature type="transmembrane region" description="Helical" evidence="1">
    <location>
        <begin position="211"/>
        <end position="227"/>
    </location>
</feature>
<keyword evidence="1" id="KW-0812">Transmembrane</keyword>
<organism evidence="2 3">
    <name type="scientific">Halorubellus litoreus</name>
    <dbReference type="NCBI Taxonomy" id="755308"/>
    <lineage>
        <taxon>Archaea</taxon>
        <taxon>Methanobacteriati</taxon>
        <taxon>Methanobacteriota</taxon>
        <taxon>Stenosarchaea group</taxon>
        <taxon>Halobacteria</taxon>
        <taxon>Halobacteriales</taxon>
        <taxon>Halorubellaceae</taxon>
        <taxon>Halorubellus</taxon>
    </lineage>
</organism>
<keyword evidence="1" id="KW-0472">Membrane</keyword>
<gene>
    <name evidence="2" type="ORF">ACFQGB_01740</name>
</gene>
<dbReference type="AlphaFoldDB" id="A0ABD5V845"/>
<dbReference type="InterPro" id="IPR036259">
    <property type="entry name" value="MFS_trans_sf"/>
</dbReference>
<dbReference type="SUPFAM" id="SSF103473">
    <property type="entry name" value="MFS general substrate transporter"/>
    <property type="match status" value="1"/>
</dbReference>
<feature type="transmembrane region" description="Helical" evidence="1">
    <location>
        <begin position="364"/>
        <end position="382"/>
    </location>
</feature>
<name>A0ABD5V845_9EURY</name>
<keyword evidence="1" id="KW-1133">Transmembrane helix</keyword>
<sequence>MSRPNSLVARFYAFKLTNASGFYLPIYFAFLQDKGFDLAFLGLLSATFSFSLVAVEIPTGYLGDLVGRRGSLAIGAAVRAAIMVAFPFVPSKAGYLVLFGVWATGWAFRSGTQDAWLYEVLQSTCDEDEYARVDGRANAIVLGTSAVAAVLGGVLYTVEPAAPFLANAALALAGLPILYSFPAVETAGDDERFGVRDAVALLRAQAHRPEVRWFVAYAAVFATAFAATRPFEQPMLRAVGVPVAGLGVLYAGFKLVSAGAASLSGTVEDRLGVGGAFAALPAIYGVAFAAIAVVPLAAVPVVFLNRAIRTLTRPIQNQYLNDRLDDVGRATVLSGASMALSLVSGTGKIVAGRVTDVAGAVDGVASFGVALAALGAGIWLAVDPVRSSSTPEASGDAVDATATSD</sequence>
<reference evidence="2 3" key="1">
    <citation type="journal article" date="2019" name="Int. J. Syst. Evol. Microbiol.">
        <title>The Global Catalogue of Microorganisms (GCM) 10K type strain sequencing project: providing services to taxonomists for standard genome sequencing and annotation.</title>
        <authorList>
            <consortium name="The Broad Institute Genomics Platform"/>
            <consortium name="The Broad Institute Genome Sequencing Center for Infectious Disease"/>
            <person name="Wu L."/>
            <person name="Ma J."/>
        </authorList>
    </citation>
    <scope>NUCLEOTIDE SEQUENCE [LARGE SCALE GENOMIC DNA]</scope>
    <source>
        <strain evidence="2 3">GX26</strain>
    </source>
</reference>
<proteinExistence type="predicted"/>
<dbReference type="EMBL" id="JBHSXN010000001">
    <property type="protein sequence ID" value="MFC6951574.1"/>
    <property type="molecule type" value="Genomic_DNA"/>
</dbReference>
<evidence type="ECO:0000256" key="1">
    <source>
        <dbReference type="SAM" id="Phobius"/>
    </source>
</evidence>
<dbReference type="InterPro" id="IPR053160">
    <property type="entry name" value="MFS_DHA3_Transporter"/>
</dbReference>
<evidence type="ECO:0000313" key="3">
    <source>
        <dbReference type="Proteomes" id="UP001596395"/>
    </source>
</evidence>
<dbReference type="InterPro" id="IPR011701">
    <property type="entry name" value="MFS"/>
</dbReference>
<dbReference type="Proteomes" id="UP001596395">
    <property type="component" value="Unassembled WGS sequence"/>
</dbReference>
<comment type="caution">
    <text evidence="2">The sequence shown here is derived from an EMBL/GenBank/DDBJ whole genome shotgun (WGS) entry which is preliminary data.</text>
</comment>
<protein>
    <submittedName>
        <fullName evidence="2">MFS transporter</fullName>
    </submittedName>
</protein>
<dbReference type="PANTHER" id="PTHR23530">
    <property type="entry name" value="TRANSPORT PROTEIN-RELATED"/>
    <property type="match status" value="1"/>
</dbReference>
<feature type="transmembrane region" description="Helical" evidence="1">
    <location>
        <begin position="12"/>
        <end position="32"/>
    </location>
</feature>
<evidence type="ECO:0000313" key="2">
    <source>
        <dbReference type="EMBL" id="MFC6951574.1"/>
    </source>
</evidence>
<dbReference type="PANTHER" id="PTHR23530:SF1">
    <property type="entry name" value="PERMEASE, MAJOR FACILITATOR SUPERFAMILY-RELATED"/>
    <property type="match status" value="1"/>
</dbReference>
<feature type="transmembrane region" description="Helical" evidence="1">
    <location>
        <begin position="165"/>
        <end position="184"/>
    </location>
</feature>
<accession>A0ABD5V845</accession>
<dbReference type="RefSeq" id="WP_336348601.1">
    <property type="nucleotide sequence ID" value="NZ_JAZAQL010000001.1"/>
</dbReference>
<dbReference type="Pfam" id="PF07690">
    <property type="entry name" value="MFS_1"/>
    <property type="match status" value="1"/>
</dbReference>
<feature type="transmembrane region" description="Helical" evidence="1">
    <location>
        <begin position="139"/>
        <end position="158"/>
    </location>
</feature>
<keyword evidence="3" id="KW-1185">Reference proteome</keyword>